<sequence length="226" mass="24749">RVQCTNLFSTCIKSTKKKSIGSIPPSNFCSQPAVGDMKKSKSISLKAAVQAKKAVRSSVSEEDDRDDVSVTSSVMSAREKRFSNIPVSPNACLFNFKSKGKTGTTRIEVSSDEGGRRTRRSVERASSVVSLNKVEVAKDNPTSKIPVIRKVDKASKPRRVGRPKKSGKSNSFLHTTTSSGEDDYIPVSKTSKFDRGVDREAPQRNKPKDESMVPRPNEPKKSKESA</sequence>
<feature type="region of interest" description="Disordered" evidence="1">
    <location>
        <begin position="145"/>
        <end position="226"/>
    </location>
</feature>
<dbReference type="Proteomes" id="UP000708208">
    <property type="component" value="Unassembled WGS sequence"/>
</dbReference>
<feature type="compositionally biased region" description="Basic and acidic residues" evidence="1">
    <location>
        <begin position="191"/>
        <end position="226"/>
    </location>
</feature>
<feature type="compositionally biased region" description="Polar residues" evidence="1">
    <location>
        <begin position="168"/>
        <end position="179"/>
    </location>
</feature>
<reference evidence="2" key="1">
    <citation type="submission" date="2021-06" db="EMBL/GenBank/DDBJ databases">
        <authorList>
            <person name="Hodson N. C."/>
            <person name="Mongue J. A."/>
            <person name="Jaron S. K."/>
        </authorList>
    </citation>
    <scope>NUCLEOTIDE SEQUENCE</scope>
</reference>
<gene>
    <name evidence="2" type="ORF">AFUS01_LOCUS44673</name>
</gene>
<feature type="region of interest" description="Disordered" evidence="1">
    <location>
        <begin position="104"/>
        <end position="127"/>
    </location>
</feature>
<keyword evidence="3" id="KW-1185">Reference proteome</keyword>
<evidence type="ECO:0000313" key="2">
    <source>
        <dbReference type="EMBL" id="CAG7835278.1"/>
    </source>
</evidence>
<protein>
    <submittedName>
        <fullName evidence="2">Uncharacterized protein</fullName>
    </submittedName>
</protein>
<comment type="caution">
    <text evidence="2">The sequence shown here is derived from an EMBL/GenBank/DDBJ whole genome shotgun (WGS) entry which is preliminary data.</text>
</comment>
<feature type="compositionally biased region" description="Basic and acidic residues" evidence="1">
    <location>
        <begin position="113"/>
        <end position="123"/>
    </location>
</feature>
<dbReference type="EMBL" id="CAJVCH010570577">
    <property type="protein sequence ID" value="CAG7835278.1"/>
    <property type="molecule type" value="Genomic_DNA"/>
</dbReference>
<evidence type="ECO:0000256" key="1">
    <source>
        <dbReference type="SAM" id="MobiDB-lite"/>
    </source>
</evidence>
<feature type="compositionally biased region" description="Basic residues" evidence="1">
    <location>
        <begin position="156"/>
        <end position="167"/>
    </location>
</feature>
<proteinExistence type="predicted"/>
<feature type="non-terminal residue" evidence="2">
    <location>
        <position position="1"/>
    </location>
</feature>
<evidence type="ECO:0000313" key="3">
    <source>
        <dbReference type="Proteomes" id="UP000708208"/>
    </source>
</evidence>
<name>A0A8J2LGY3_9HEXA</name>
<dbReference type="AlphaFoldDB" id="A0A8J2LGY3"/>
<accession>A0A8J2LGY3</accession>
<organism evidence="2 3">
    <name type="scientific">Allacma fusca</name>
    <dbReference type="NCBI Taxonomy" id="39272"/>
    <lineage>
        <taxon>Eukaryota</taxon>
        <taxon>Metazoa</taxon>
        <taxon>Ecdysozoa</taxon>
        <taxon>Arthropoda</taxon>
        <taxon>Hexapoda</taxon>
        <taxon>Collembola</taxon>
        <taxon>Symphypleona</taxon>
        <taxon>Sminthuridae</taxon>
        <taxon>Allacma</taxon>
    </lineage>
</organism>